<evidence type="ECO:0000313" key="1">
    <source>
        <dbReference type="EMBL" id="GLY72344.1"/>
    </source>
</evidence>
<dbReference type="RefSeq" id="WP_285617360.1">
    <property type="nucleotide sequence ID" value="NZ_BSTJ01000001.1"/>
</dbReference>
<gene>
    <name evidence="1" type="ORF">Airi01_006110</name>
</gene>
<proteinExistence type="predicted"/>
<reference evidence="1" key="1">
    <citation type="submission" date="2023-03" db="EMBL/GenBank/DDBJ databases">
        <title>Actinoallomurus iriomotensis NBRC 103681.</title>
        <authorList>
            <person name="Ichikawa N."/>
            <person name="Sato H."/>
            <person name="Tonouchi N."/>
        </authorList>
    </citation>
    <scope>NUCLEOTIDE SEQUENCE</scope>
    <source>
        <strain evidence="1">NBRC 103681</strain>
    </source>
</reference>
<protein>
    <submittedName>
        <fullName evidence="1">Uncharacterized protein</fullName>
    </submittedName>
</protein>
<dbReference type="EMBL" id="BSTJ01000001">
    <property type="protein sequence ID" value="GLY72344.1"/>
    <property type="molecule type" value="Genomic_DNA"/>
</dbReference>
<accession>A0A9W6RB26</accession>
<sequence>MSLFDVVLKNFLKRPTAVEQVAKDVSHAPAPEVIARTTAAQQKLDAIVEQAKAQHGLSRALLDQYAPAMTETKRAVDGARKTAGSAGALHPFYYSSGLVGDPRLPRSMQVELSNHGKAAEKAIDIAGRVEQHLDRADGLLFKAGSTELRSVGLSLDTGGLREARAEHRRLTEAHDEFNSQARNNYGHIFGDNARIYETPKD</sequence>
<dbReference type="AlphaFoldDB" id="A0A9W6RB26"/>
<evidence type="ECO:0000313" key="2">
    <source>
        <dbReference type="Proteomes" id="UP001165135"/>
    </source>
</evidence>
<dbReference type="Proteomes" id="UP001165135">
    <property type="component" value="Unassembled WGS sequence"/>
</dbReference>
<name>A0A9W6RB26_9ACTN</name>
<organism evidence="1 2">
    <name type="scientific">Actinoallomurus iriomotensis</name>
    <dbReference type="NCBI Taxonomy" id="478107"/>
    <lineage>
        <taxon>Bacteria</taxon>
        <taxon>Bacillati</taxon>
        <taxon>Actinomycetota</taxon>
        <taxon>Actinomycetes</taxon>
        <taxon>Streptosporangiales</taxon>
        <taxon>Thermomonosporaceae</taxon>
        <taxon>Actinoallomurus</taxon>
    </lineage>
</organism>
<comment type="caution">
    <text evidence="1">The sequence shown here is derived from an EMBL/GenBank/DDBJ whole genome shotgun (WGS) entry which is preliminary data.</text>
</comment>